<accession>A0A5B7H6G6</accession>
<dbReference type="EMBL" id="VSRR010026625">
    <property type="protein sequence ID" value="MPC67700.1"/>
    <property type="molecule type" value="Genomic_DNA"/>
</dbReference>
<organism evidence="2 3">
    <name type="scientific">Portunus trituberculatus</name>
    <name type="common">Swimming crab</name>
    <name type="synonym">Neptunus trituberculatus</name>
    <dbReference type="NCBI Taxonomy" id="210409"/>
    <lineage>
        <taxon>Eukaryota</taxon>
        <taxon>Metazoa</taxon>
        <taxon>Ecdysozoa</taxon>
        <taxon>Arthropoda</taxon>
        <taxon>Crustacea</taxon>
        <taxon>Multicrustacea</taxon>
        <taxon>Malacostraca</taxon>
        <taxon>Eumalacostraca</taxon>
        <taxon>Eucarida</taxon>
        <taxon>Decapoda</taxon>
        <taxon>Pleocyemata</taxon>
        <taxon>Brachyura</taxon>
        <taxon>Eubrachyura</taxon>
        <taxon>Portunoidea</taxon>
        <taxon>Portunidae</taxon>
        <taxon>Portuninae</taxon>
        <taxon>Portunus</taxon>
    </lineage>
</organism>
<evidence type="ECO:0000313" key="3">
    <source>
        <dbReference type="Proteomes" id="UP000324222"/>
    </source>
</evidence>
<comment type="caution">
    <text evidence="2">The sequence shown here is derived from an EMBL/GenBank/DDBJ whole genome shotgun (WGS) entry which is preliminary data.</text>
</comment>
<dbReference type="Proteomes" id="UP000324222">
    <property type="component" value="Unassembled WGS sequence"/>
</dbReference>
<gene>
    <name evidence="2" type="ORF">E2C01_061880</name>
</gene>
<dbReference type="AlphaFoldDB" id="A0A5B7H6G6"/>
<keyword evidence="3" id="KW-1185">Reference proteome</keyword>
<feature type="region of interest" description="Disordered" evidence="1">
    <location>
        <begin position="1"/>
        <end position="33"/>
    </location>
</feature>
<proteinExistence type="predicted"/>
<reference evidence="2 3" key="1">
    <citation type="submission" date="2019-05" db="EMBL/GenBank/DDBJ databases">
        <title>Another draft genome of Portunus trituberculatus and its Hox gene families provides insights of decapod evolution.</title>
        <authorList>
            <person name="Jeong J.-H."/>
            <person name="Song I."/>
            <person name="Kim S."/>
            <person name="Choi T."/>
            <person name="Kim D."/>
            <person name="Ryu S."/>
            <person name="Kim W."/>
        </authorList>
    </citation>
    <scope>NUCLEOTIDE SEQUENCE [LARGE SCALE GENOMIC DNA]</scope>
    <source>
        <tissue evidence="2">Muscle</tissue>
    </source>
</reference>
<sequence>MGKELKRRHHQKYTGRGKKRYGDMEEEGGKREHCDHRCRAPQFLQLGVLSGALTFANQPRSSYADVTPHLNLCTLLSVFLPPRSSPHKLSSEFIH</sequence>
<evidence type="ECO:0000256" key="1">
    <source>
        <dbReference type="SAM" id="MobiDB-lite"/>
    </source>
</evidence>
<feature type="compositionally biased region" description="Basic residues" evidence="1">
    <location>
        <begin position="1"/>
        <end position="19"/>
    </location>
</feature>
<name>A0A5B7H6G6_PORTR</name>
<feature type="compositionally biased region" description="Basic and acidic residues" evidence="1">
    <location>
        <begin position="20"/>
        <end position="33"/>
    </location>
</feature>
<protein>
    <submittedName>
        <fullName evidence="2">Uncharacterized protein</fullName>
    </submittedName>
</protein>
<evidence type="ECO:0000313" key="2">
    <source>
        <dbReference type="EMBL" id="MPC67700.1"/>
    </source>
</evidence>